<dbReference type="Proteomes" id="UP000796880">
    <property type="component" value="Unassembled WGS sequence"/>
</dbReference>
<gene>
    <name evidence="2" type="ORF">FNV43_RR21718</name>
</gene>
<organism evidence="2 3">
    <name type="scientific">Rhamnella rubrinervis</name>
    <dbReference type="NCBI Taxonomy" id="2594499"/>
    <lineage>
        <taxon>Eukaryota</taxon>
        <taxon>Viridiplantae</taxon>
        <taxon>Streptophyta</taxon>
        <taxon>Embryophyta</taxon>
        <taxon>Tracheophyta</taxon>
        <taxon>Spermatophyta</taxon>
        <taxon>Magnoliopsida</taxon>
        <taxon>eudicotyledons</taxon>
        <taxon>Gunneridae</taxon>
        <taxon>Pentapetalae</taxon>
        <taxon>rosids</taxon>
        <taxon>fabids</taxon>
        <taxon>Rosales</taxon>
        <taxon>Rhamnaceae</taxon>
        <taxon>rhamnoid group</taxon>
        <taxon>Rhamneae</taxon>
        <taxon>Rhamnella</taxon>
    </lineage>
</organism>
<feature type="coiled-coil region" evidence="1">
    <location>
        <begin position="6"/>
        <end position="33"/>
    </location>
</feature>
<comment type="caution">
    <text evidence="2">The sequence shown here is derived from an EMBL/GenBank/DDBJ whole genome shotgun (WGS) entry which is preliminary data.</text>
</comment>
<protein>
    <submittedName>
        <fullName evidence="2">Uncharacterized protein</fullName>
    </submittedName>
</protein>
<proteinExistence type="predicted"/>
<accession>A0A8K0DSZ1</accession>
<keyword evidence="1" id="KW-0175">Coiled coil</keyword>
<name>A0A8K0DSZ1_9ROSA</name>
<evidence type="ECO:0000313" key="2">
    <source>
        <dbReference type="EMBL" id="KAF3434633.1"/>
    </source>
</evidence>
<dbReference type="AlphaFoldDB" id="A0A8K0DSZ1"/>
<dbReference type="EMBL" id="VOIH02000010">
    <property type="protein sequence ID" value="KAF3434633.1"/>
    <property type="molecule type" value="Genomic_DNA"/>
</dbReference>
<evidence type="ECO:0000256" key="1">
    <source>
        <dbReference type="SAM" id="Coils"/>
    </source>
</evidence>
<keyword evidence="3" id="KW-1185">Reference proteome</keyword>
<evidence type="ECO:0000313" key="3">
    <source>
        <dbReference type="Proteomes" id="UP000796880"/>
    </source>
</evidence>
<reference evidence="2" key="1">
    <citation type="submission" date="2020-03" db="EMBL/GenBank/DDBJ databases">
        <title>A high-quality chromosome-level genome assembly of a woody plant with both climbing and erect habits, Rhamnella rubrinervis.</title>
        <authorList>
            <person name="Lu Z."/>
            <person name="Yang Y."/>
            <person name="Zhu X."/>
            <person name="Sun Y."/>
        </authorList>
    </citation>
    <scope>NUCLEOTIDE SEQUENCE</scope>
    <source>
        <strain evidence="2">BYM</strain>
        <tissue evidence="2">Leaf</tissue>
    </source>
</reference>
<sequence length="86" mass="9765">MNKKKVKELEDTVAQLEEKSDKATQELERVKSSTDKTVETKVAHQLNACLSQIEQNYYDLDLSWVYEDDVGDIFAEGPGAKDTIIE</sequence>